<keyword evidence="1" id="KW-0444">Lipid biosynthesis</keyword>
<reference evidence="7 8" key="1">
    <citation type="submission" date="2019-10" db="EMBL/GenBank/DDBJ databases">
        <title>Evaluation of single-gene subtyping targets for Pseudomonas.</title>
        <authorList>
            <person name="Reichler S.J."/>
            <person name="Orsi R.H."/>
            <person name="Wiedmann M."/>
            <person name="Martin N.H."/>
            <person name="Murphy S.I."/>
        </authorList>
    </citation>
    <scope>NUCLEOTIDE SEQUENCE [LARGE SCALE GENOMIC DNA]</scope>
    <source>
        <strain evidence="7 8">FSL R10-2107</strain>
    </source>
</reference>
<dbReference type="SUPFAM" id="SSF51161">
    <property type="entry name" value="Trimeric LpxA-like enzymes"/>
    <property type="match status" value="1"/>
</dbReference>
<dbReference type="EMBL" id="WIVX01000026">
    <property type="protein sequence ID" value="MQU31304.1"/>
    <property type="molecule type" value="Genomic_DNA"/>
</dbReference>
<proteinExistence type="predicted"/>
<dbReference type="InterPro" id="IPR001451">
    <property type="entry name" value="Hexapep"/>
</dbReference>
<dbReference type="PANTHER" id="PTHR23416">
    <property type="entry name" value="SIALIC ACID SYNTHASE-RELATED"/>
    <property type="match status" value="1"/>
</dbReference>
<keyword evidence="4" id="KW-0677">Repeat</keyword>
<keyword evidence="2" id="KW-0441">Lipid A biosynthesis</keyword>
<dbReference type="InterPro" id="IPR051159">
    <property type="entry name" value="Hexapeptide_acetyltransf"/>
</dbReference>
<sequence>MHIFSEEHLTLHPAKIISALINRISLICENTLSTLRIQSNKVTHGNNLKVTGLIYISNQGTIKIGNNVTINSSLLANPISSNRCSFATTSSGSILISDNVGLSGVTLYSAEKIEIGENSYIGAGVKILDTDFHSLSHSERFLQNDNNIQSKEIIISKNCFIGTEAIILKGVKIGSNAVIAAGSVVVTNVPENEIWGGVPARYLKKNTL</sequence>
<evidence type="ECO:0000313" key="7">
    <source>
        <dbReference type="EMBL" id="MQU31304.1"/>
    </source>
</evidence>
<comment type="caution">
    <text evidence="7">The sequence shown here is derived from an EMBL/GenBank/DDBJ whole genome shotgun (WGS) entry which is preliminary data.</text>
</comment>
<evidence type="ECO:0000256" key="1">
    <source>
        <dbReference type="ARBA" id="ARBA00022516"/>
    </source>
</evidence>
<accession>A0A7X1Y675</accession>
<dbReference type="AlphaFoldDB" id="A0A7X1Y675"/>
<dbReference type="Gene3D" id="2.160.10.10">
    <property type="entry name" value="Hexapeptide repeat proteins"/>
    <property type="match status" value="1"/>
</dbReference>
<organism evidence="7 8">
    <name type="scientific">Pseudomonas helleri</name>
    <dbReference type="NCBI Taxonomy" id="1608996"/>
    <lineage>
        <taxon>Bacteria</taxon>
        <taxon>Pseudomonadati</taxon>
        <taxon>Pseudomonadota</taxon>
        <taxon>Gammaproteobacteria</taxon>
        <taxon>Pseudomonadales</taxon>
        <taxon>Pseudomonadaceae</taxon>
        <taxon>Pseudomonas</taxon>
    </lineage>
</organism>
<dbReference type="CDD" id="cd04647">
    <property type="entry name" value="LbH_MAT_like"/>
    <property type="match status" value="1"/>
</dbReference>
<keyword evidence="8" id="KW-1185">Reference proteome</keyword>
<evidence type="ECO:0000256" key="4">
    <source>
        <dbReference type="ARBA" id="ARBA00022737"/>
    </source>
</evidence>
<dbReference type="GO" id="GO:0009245">
    <property type="term" value="P:lipid A biosynthetic process"/>
    <property type="evidence" value="ECO:0007669"/>
    <property type="project" value="UniProtKB-KW"/>
</dbReference>
<name>A0A7X1Y675_9PSED</name>
<keyword evidence="3 7" id="KW-0808">Transferase</keyword>
<gene>
    <name evidence="7" type="ORF">GHO30_07785</name>
</gene>
<keyword evidence="5" id="KW-0443">Lipid metabolism</keyword>
<dbReference type="InterPro" id="IPR011004">
    <property type="entry name" value="Trimer_LpxA-like_sf"/>
</dbReference>
<dbReference type="InterPro" id="IPR018357">
    <property type="entry name" value="Hexapep_transf_CS"/>
</dbReference>
<evidence type="ECO:0000313" key="8">
    <source>
        <dbReference type="Proteomes" id="UP000470186"/>
    </source>
</evidence>
<dbReference type="Pfam" id="PF14602">
    <property type="entry name" value="Hexapep_2"/>
    <property type="match status" value="1"/>
</dbReference>
<protein>
    <submittedName>
        <fullName evidence="7">Acyltransferase</fullName>
    </submittedName>
</protein>
<keyword evidence="6 7" id="KW-0012">Acyltransferase</keyword>
<dbReference type="Proteomes" id="UP000470186">
    <property type="component" value="Unassembled WGS sequence"/>
</dbReference>
<dbReference type="PROSITE" id="PS00101">
    <property type="entry name" value="HEXAPEP_TRANSFERASES"/>
    <property type="match status" value="1"/>
</dbReference>
<evidence type="ECO:0000256" key="6">
    <source>
        <dbReference type="ARBA" id="ARBA00023315"/>
    </source>
</evidence>
<dbReference type="GO" id="GO:0016020">
    <property type="term" value="C:membrane"/>
    <property type="evidence" value="ECO:0007669"/>
    <property type="project" value="GOC"/>
</dbReference>
<evidence type="ECO:0000256" key="2">
    <source>
        <dbReference type="ARBA" id="ARBA00022556"/>
    </source>
</evidence>
<evidence type="ECO:0000256" key="5">
    <source>
        <dbReference type="ARBA" id="ARBA00023098"/>
    </source>
</evidence>
<evidence type="ECO:0000256" key="3">
    <source>
        <dbReference type="ARBA" id="ARBA00022679"/>
    </source>
</evidence>
<dbReference type="GO" id="GO:0016746">
    <property type="term" value="F:acyltransferase activity"/>
    <property type="evidence" value="ECO:0007669"/>
    <property type="project" value="UniProtKB-KW"/>
</dbReference>